<gene>
    <name evidence="2" type="ORF">ACEWY4_027898</name>
</gene>
<dbReference type="InterPro" id="IPR041019">
    <property type="entry name" value="TIG1_plexin"/>
</dbReference>
<dbReference type="PANTHER" id="PTHR22625">
    <property type="entry name" value="PLEXIN"/>
    <property type="match status" value="1"/>
</dbReference>
<evidence type="ECO:0000259" key="1">
    <source>
        <dbReference type="Pfam" id="PF17960"/>
    </source>
</evidence>
<dbReference type="Pfam" id="PF17960">
    <property type="entry name" value="TIG_plexin"/>
    <property type="match status" value="2"/>
</dbReference>
<sequence length="178" mass="19710">MSEVQLVLQARNVPDLSAGVNCSFGDFTESEARIYNGRIYCLSPPPASWPPSLLIRALDRRSGFSGPGSLRCSPICVWCMSVALQRSCTPLLAMGTDSTTAMAQPSPLFLLPPCPSDAHASDKRVVKLYLKSNETKKKFASVDFVFYNCSVHQSCLSCVNVSFPCQWCKYRHMCTQKR</sequence>
<dbReference type="Proteomes" id="UP001591681">
    <property type="component" value="Unassembled WGS sequence"/>
</dbReference>
<keyword evidence="3" id="KW-1185">Reference proteome</keyword>
<feature type="domain" description="Plexin TIG" evidence="1">
    <location>
        <begin position="5"/>
        <end position="51"/>
    </location>
</feature>
<dbReference type="Pfam" id="PF24479">
    <property type="entry name" value="PSI_PlexinA-B"/>
    <property type="match status" value="1"/>
</dbReference>
<dbReference type="InterPro" id="IPR031148">
    <property type="entry name" value="Plexin"/>
</dbReference>
<name>A0ABD1INU9_9TELE</name>
<dbReference type="PANTHER" id="PTHR22625:SF35">
    <property type="entry name" value="PLEXIN-A1"/>
    <property type="match status" value="1"/>
</dbReference>
<feature type="domain" description="Plexin TIG" evidence="1">
    <location>
        <begin position="111"/>
        <end position="147"/>
    </location>
</feature>
<comment type="caution">
    <text evidence="2">The sequence shown here is derived from an EMBL/GenBank/DDBJ whole genome shotgun (WGS) entry which is preliminary data.</text>
</comment>
<dbReference type="InterPro" id="IPR013783">
    <property type="entry name" value="Ig-like_fold"/>
</dbReference>
<accession>A0ABD1INU9</accession>
<evidence type="ECO:0000313" key="2">
    <source>
        <dbReference type="EMBL" id="KAL2076504.1"/>
    </source>
</evidence>
<dbReference type="Gene3D" id="2.60.40.10">
    <property type="entry name" value="Immunoglobulins"/>
    <property type="match status" value="1"/>
</dbReference>
<reference evidence="2 3" key="1">
    <citation type="submission" date="2024-09" db="EMBL/GenBank/DDBJ databases">
        <title>A chromosome-level genome assembly of Gray's grenadier anchovy, Coilia grayii.</title>
        <authorList>
            <person name="Fu Z."/>
        </authorList>
    </citation>
    <scope>NUCLEOTIDE SEQUENCE [LARGE SCALE GENOMIC DNA]</scope>
    <source>
        <strain evidence="2">G4</strain>
        <tissue evidence="2">Muscle</tissue>
    </source>
</reference>
<dbReference type="EMBL" id="JBHFQA010000296">
    <property type="protein sequence ID" value="KAL2076504.1"/>
    <property type="molecule type" value="Genomic_DNA"/>
</dbReference>
<protein>
    <recommendedName>
        <fullName evidence="1">Plexin TIG domain-containing protein</fullName>
    </recommendedName>
</protein>
<dbReference type="AlphaFoldDB" id="A0ABD1INU9"/>
<proteinExistence type="predicted"/>
<organism evidence="2 3">
    <name type="scientific">Coilia grayii</name>
    <name type="common">Gray's grenadier anchovy</name>
    <dbReference type="NCBI Taxonomy" id="363190"/>
    <lineage>
        <taxon>Eukaryota</taxon>
        <taxon>Metazoa</taxon>
        <taxon>Chordata</taxon>
        <taxon>Craniata</taxon>
        <taxon>Vertebrata</taxon>
        <taxon>Euteleostomi</taxon>
        <taxon>Actinopterygii</taxon>
        <taxon>Neopterygii</taxon>
        <taxon>Teleostei</taxon>
        <taxon>Clupei</taxon>
        <taxon>Clupeiformes</taxon>
        <taxon>Clupeoidei</taxon>
        <taxon>Engraulidae</taxon>
        <taxon>Coilinae</taxon>
        <taxon>Coilia</taxon>
    </lineage>
</organism>
<evidence type="ECO:0000313" key="3">
    <source>
        <dbReference type="Proteomes" id="UP001591681"/>
    </source>
</evidence>